<name>A0A1Y1MWG9_PHOPY</name>
<proteinExistence type="inferred from homology"/>
<comment type="subcellular location">
    <subcellularLocation>
        <location evidence="2">Nucleus</location>
    </subcellularLocation>
</comment>
<dbReference type="GO" id="GO:0005634">
    <property type="term" value="C:nucleus"/>
    <property type="evidence" value="ECO:0007669"/>
    <property type="project" value="UniProtKB-SubCell"/>
</dbReference>
<keyword evidence="5" id="KW-0479">Metal-binding</keyword>
<dbReference type="PANTHER" id="PTHR22930">
    <property type="match status" value="1"/>
</dbReference>
<evidence type="ECO:0000256" key="1">
    <source>
        <dbReference type="ARBA" id="ARBA00001968"/>
    </source>
</evidence>
<feature type="domain" description="DUF8040" evidence="9">
    <location>
        <begin position="54"/>
        <end position="145"/>
    </location>
</feature>
<dbReference type="EMBL" id="GEZM01018886">
    <property type="protein sequence ID" value="JAV89992.1"/>
    <property type="molecule type" value="Transcribed_RNA"/>
</dbReference>
<comment type="similarity">
    <text evidence="3">Belongs to the HARBI1 family.</text>
</comment>
<comment type="cofactor">
    <cofactor evidence="1">
        <name>a divalent metal cation</name>
        <dbReference type="ChEBI" id="CHEBI:60240"/>
    </cofactor>
</comment>
<evidence type="ECO:0000256" key="5">
    <source>
        <dbReference type="ARBA" id="ARBA00022723"/>
    </source>
</evidence>
<dbReference type="Pfam" id="PF26138">
    <property type="entry name" value="DUF8040"/>
    <property type="match status" value="1"/>
</dbReference>
<protein>
    <submittedName>
        <fullName evidence="10">Uncharacterized protein</fullName>
    </submittedName>
</protein>
<reference evidence="10" key="1">
    <citation type="journal article" date="2016" name="Sci. Rep.">
        <title>Molecular characterization of firefly nuptial gifts: a multi-omics approach sheds light on postcopulatory sexual selection.</title>
        <authorList>
            <person name="Al-Wathiqui N."/>
            <person name="Fallon T.R."/>
            <person name="South A."/>
            <person name="Weng J.K."/>
            <person name="Lewis S.M."/>
        </authorList>
    </citation>
    <scope>NUCLEOTIDE SEQUENCE</scope>
</reference>
<evidence type="ECO:0000256" key="4">
    <source>
        <dbReference type="ARBA" id="ARBA00022722"/>
    </source>
</evidence>
<evidence type="ECO:0000256" key="7">
    <source>
        <dbReference type="ARBA" id="ARBA00023242"/>
    </source>
</evidence>
<sequence>MDEFVFNMLMENPLEEHIKAVSVVAKVSANMNDDVIGLEDTVAEEYGVRSALSLPSHNFIEKIAAFNDSECLEHFRMKGTTLQALYEYLKTKCNFDSAKVPGDKQLYVTLWTLANKDSYREVGNLFGLSKSTVNFIFHKVCKLLTECRNDFIKWPTAVEQTDIKRYVHSVHRFPNTVGFIDGCHIQIKAPSNNPTDFYNRKDVHSIVLQGTCDHTLKFIDIYLGQTGRSHDARVFRESPLSDVLNQVVPSNCHILGDSAYPLLTRMMTPYRDTGHLTASQKKYNTIHAKSRAFIERAFGRLKGKFRRLKYLEVNDITGVTDIVCAACVLHNFILTYEPDNLYSRQQQEDIEIDENLSASEKRLLITNYIS</sequence>
<keyword evidence="4" id="KW-0540">Nuclease</keyword>
<dbReference type="PANTHER" id="PTHR22930:SF292">
    <property type="entry name" value="DDE TNP4 DOMAIN-CONTAINING PROTEIN"/>
    <property type="match status" value="1"/>
</dbReference>
<dbReference type="Pfam" id="PF13359">
    <property type="entry name" value="DDE_Tnp_4"/>
    <property type="match status" value="1"/>
</dbReference>
<evidence type="ECO:0000256" key="6">
    <source>
        <dbReference type="ARBA" id="ARBA00022801"/>
    </source>
</evidence>
<evidence type="ECO:0000256" key="2">
    <source>
        <dbReference type="ARBA" id="ARBA00004123"/>
    </source>
</evidence>
<evidence type="ECO:0000259" key="9">
    <source>
        <dbReference type="Pfam" id="PF26138"/>
    </source>
</evidence>
<dbReference type="InterPro" id="IPR027806">
    <property type="entry name" value="HARBI1_dom"/>
</dbReference>
<evidence type="ECO:0000313" key="10">
    <source>
        <dbReference type="EMBL" id="JAV89991.1"/>
    </source>
</evidence>
<dbReference type="GO" id="GO:0016787">
    <property type="term" value="F:hydrolase activity"/>
    <property type="evidence" value="ECO:0007669"/>
    <property type="project" value="UniProtKB-KW"/>
</dbReference>
<evidence type="ECO:0000259" key="8">
    <source>
        <dbReference type="Pfam" id="PF13359"/>
    </source>
</evidence>
<organism evidence="10">
    <name type="scientific">Photinus pyralis</name>
    <name type="common">Common eastern firefly</name>
    <name type="synonym">Lampyris pyralis</name>
    <dbReference type="NCBI Taxonomy" id="7054"/>
    <lineage>
        <taxon>Eukaryota</taxon>
        <taxon>Metazoa</taxon>
        <taxon>Ecdysozoa</taxon>
        <taxon>Arthropoda</taxon>
        <taxon>Hexapoda</taxon>
        <taxon>Insecta</taxon>
        <taxon>Pterygota</taxon>
        <taxon>Neoptera</taxon>
        <taxon>Endopterygota</taxon>
        <taxon>Coleoptera</taxon>
        <taxon>Polyphaga</taxon>
        <taxon>Elateriformia</taxon>
        <taxon>Elateroidea</taxon>
        <taxon>Lampyridae</taxon>
        <taxon>Lampyrinae</taxon>
        <taxon>Photinus</taxon>
    </lineage>
</organism>
<dbReference type="GO" id="GO:0004518">
    <property type="term" value="F:nuclease activity"/>
    <property type="evidence" value="ECO:0007669"/>
    <property type="project" value="UniProtKB-KW"/>
</dbReference>
<dbReference type="GO" id="GO:0046872">
    <property type="term" value="F:metal ion binding"/>
    <property type="evidence" value="ECO:0007669"/>
    <property type="project" value="UniProtKB-KW"/>
</dbReference>
<accession>A0A1Y1MWG9</accession>
<dbReference type="AlphaFoldDB" id="A0A1Y1MWG9"/>
<keyword evidence="6" id="KW-0378">Hydrolase</keyword>
<keyword evidence="7" id="KW-0539">Nucleus</keyword>
<dbReference type="InterPro" id="IPR045249">
    <property type="entry name" value="HARBI1-like"/>
</dbReference>
<dbReference type="InterPro" id="IPR058353">
    <property type="entry name" value="DUF8040"/>
</dbReference>
<dbReference type="EMBL" id="GEZM01018890">
    <property type="protein sequence ID" value="JAV89991.1"/>
    <property type="molecule type" value="Transcribed_RNA"/>
</dbReference>
<evidence type="ECO:0000256" key="3">
    <source>
        <dbReference type="ARBA" id="ARBA00006958"/>
    </source>
</evidence>
<feature type="domain" description="DDE Tnp4" evidence="8">
    <location>
        <begin position="180"/>
        <end position="331"/>
    </location>
</feature>